<dbReference type="InterPro" id="IPR036390">
    <property type="entry name" value="WH_DNA-bd_sf"/>
</dbReference>
<evidence type="ECO:0000259" key="6">
    <source>
        <dbReference type="PROSITE" id="PS50995"/>
    </source>
</evidence>
<dbReference type="PANTHER" id="PTHR33164:SF5">
    <property type="entry name" value="ORGANIC HYDROPEROXIDE RESISTANCE TRANSCRIPTIONAL REGULATOR"/>
    <property type="match status" value="1"/>
</dbReference>
<dbReference type="GO" id="GO:0003700">
    <property type="term" value="F:DNA-binding transcription factor activity"/>
    <property type="evidence" value="ECO:0007669"/>
    <property type="project" value="InterPro"/>
</dbReference>
<dbReference type="GO" id="GO:0003677">
    <property type="term" value="F:DNA binding"/>
    <property type="evidence" value="ECO:0007669"/>
    <property type="project" value="UniProtKB-KW"/>
</dbReference>
<dbReference type="SMART" id="SM00347">
    <property type="entry name" value="HTH_MARR"/>
    <property type="match status" value="1"/>
</dbReference>
<comment type="subcellular location">
    <subcellularLocation>
        <location evidence="1">Cytoplasm</location>
    </subcellularLocation>
</comment>
<evidence type="ECO:0000313" key="8">
    <source>
        <dbReference type="Proteomes" id="UP001139474"/>
    </source>
</evidence>
<organism evidence="7 8">
    <name type="scientific">Idiomarina rhizosphaerae</name>
    <dbReference type="NCBI Taxonomy" id="2961572"/>
    <lineage>
        <taxon>Bacteria</taxon>
        <taxon>Pseudomonadati</taxon>
        <taxon>Pseudomonadota</taxon>
        <taxon>Gammaproteobacteria</taxon>
        <taxon>Alteromonadales</taxon>
        <taxon>Idiomarinaceae</taxon>
        <taxon>Idiomarina</taxon>
    </lineage>
</organism>
<dbReference type="InterPro" id="IPR000835">
    <property type="entry name" value="HTH_MarR-typ"/>
</dbReference>
<proteinExistence type="predicted"/>
<sequence length="151" mass="17473">MTDNNSNKALRLDNQLCFALYSTSLAMNKLYKPLLSKLDLTYPQYLILLLLWERDGVTITEISHKLFQEKGALSPVIKRLEQRGLITRKRNTDDERQLHLYLTEQGRQLEQSACDVPEQVFCATQLEPNEALALKQTLESLRAQLQDKPNR</sequence>
<dbReference type="PRINTS" id="PR00598">
    <property type="entry name" value="HTHMARR"/>
</dbReference>
<dbReference type="InterPro" id="IPR055166">
    <property type="entry name" value="Transc_reg_Sar_Rot_HTH"/>
</dbReference>
<evidence type="ECO:0000256" key="5">
    <source>
        <dbReference type="ARBA" id="ARBA00023163"/>
    </source>
</evidence>
<dbReference type="SUPFAM" id="SSF46785">
    <property type="entry name" value="Winged helix' DNA-binding domain"/>
    <property type="match status" value="1"/>
</dbReference>
<feature type="domain" description="HTH marR-type" evidence="6">
    <location>
        <begin position="13"/>
        <end position="143"/>
    </location>
</feature>
<keyword evidence="8" id="KW-1185">Reference proteome</keyword>
<name>A0A9X2JQY7_9GAMM</name>
<accession>A0A9X2JQY7</accession>
<dbReference type="InterPro" id="IPR039422">
    <property type="entry name" value="MarR/SlyA-like"/>
</dbReference>
<dbReference type="PANTHER" id="PTHR33164">
    <property type="entry name" value="TRANSCRIPTIONAL REGULATOR, MARR FAMILY"/>
    <property type="match status" value="1"/>
</dbReference>
<dbReference type="Pfam" id="PF22381">
    <property type="entry name" value="Staph_reg_Sar_Rot"/>
    <property type="match status" value="1"/>
</dbReference>
<reference evidence="7" key="1">
    <citation type="submission" date="2022-06" db="EMBL/GenBank/DDBJ databases">
        <title>Idiomarina rhizosphaerae M1R2S28.</title>
        <authorList>
            <person name="Sun J.-Q."/>
            <person name="Li L.-F."/>
        </authorList>
    </citation>
    <scope>NUCLEOTIDE SEQUENCE</scope>
    <source>
        <strain evidence="7">M1R2S28</strain>
    </source>
</reference>
<dbReference type="PROSITE" id="PS50995">
    <property type="entry name" value="HTH_MARR_2"/>
    <property type="match status" value="1"/>
</dbReference>
<gene>
    <name evidence="7" type="ORF">NJR55_01605</name>
</gene>
<dbReference type="Proteomes" id="UP001139474">
    <property type="component" value="Unassembled WGS sequence"/>
</dbReference>
<dbReference type="GO" id="GO:0006950">
    <property type="term" value="P:response to stress"/>
    <property type="evidence" value="ECO:0007669"/>
    <property type="project" value="TreeGrafter"/>
</dbReference>
<evidence type="ECO:0000313" key="7">
    <source>
        <dbReference type="EMBL" id="MCP1338278.1"/>
    </source>
</evidence>
<dbReference type="EMBL" id="JAMZDE010000001">
    <property type="protein sequence ID" value="MCP1338278.1"/>
    <property type="molecule type" value="Genomic_DNA"/>
</dbReference>
<dbReference type="InterPro" id="IPR036388">
    <property type="entry name" value="WH-like_DNA-bd_sf"/>
</dbReference>
<evidence type="ECO:0000256" key="3">
    <source>
        <dbReference type="ARBA" id="ARBA00023015"/>
    </source>
</evidence>
<protein>
    <submittedName>
        <fullName evidence="7">MarR family transcriptional regulator</fullName>
    </submittedName>
</protein>
<dbReference type="RefSeq" id="WP_253617256.1">
    <property type="nucleotide sequence ID" value="NZ_JAMZDE010000001.1"/>
</dbReference>
<keyword evidence="2" id="KW-0963">Cytoplasm</keyword>
<keyword evidence="5" id="KW-0804">Transcription</keyword>
<evidence type="ECO:0000256" key="2">
    <source>
        <dbReference type="ARBA" id="ARBA00022490"/>
    </source>
</evidence>
<dbReference type="GO" id="GO:0005737">
    <property type="term" value="C:cytoplasm"/>
    <property type="evidence" value="ECO:0007669"/>
    <property type="project" value="UniProtKB-SubCell"/>
</dbReference>
<dbReference type="Gene3D" id="1.10.10.10">
    <property type="entry name" value="Winged helix-like DNA-binding domain superfamily/Winged helix DNA-binding domain"/>
    <property type="match status" value="1"/>
</dbReference>
<dbReference type="AlphaFoldDB" id="A0A9X2JQY7"/>
<keyword evidence="3" id="KW-0805">Transcription regulation</keyword>
<evidence type="ECO:0000256" key="1">
    <source>
        <dbReference type="ARBA" id="ARBA00004496"/>
    </source>
</evidence>
<dbReference type="FunFam" id="1.10.10.10:FF:000163">
    <property type="entry name" value="MarR family transcriptional regulator"/>
    <property type="match status" value="1"/>
</dbReference>
<keyword evidence="4" id="KW-0238">DNA-binding</keyword>
<comment type="caution">
    <text evidence="7">The sequence shown here is derived from an EMBL/GenBank/DDBJ whole genome shotgun (WGS) entry which is preliminary data.</text>
</comment>
<evidence type="ECO:0000256" key="4">
    <source>
        <dbReference type="ARBA" id="ARBA00023125"/>
    </source>
</evidence>